<dbReference type="AlphaFoldDB" id="A0A3B0TQR6"/>
<proteinExistence type="predicted"/>
<evidence type="ECO:0000313" key="1">
    <source>
        <dbReference type="EMBL" id="VAW15727.1"/>
    </source>
</evidence>
<sequence>VYDVVAGKPAGSDHLPLIARFSVGAGG</sequence>
<dbReference type="EMBL" id="UOEO01000037">
    <property type="protein sequence ID" value="VAW15727.1"/>
    <property type="molecule type" value="Genomic_DNA"/>
</dbReference>
<gene>
    <name evidence="1" type="ORF">MNBD_ALPHA12-1810</name>
</gene>
<name>A0A3B0TQR6_9ZZZZ</name>
<feature type="non-terminal residue" evidence="1">
    <location>
        <position position="1"/>
    </location>
</feature>
<protein>
    <submittedName>
        <fullName evidence="1">Uncharacterized protein</fullName>
    </submittedName>
</protein>
<reference evidence="1" key="1">
    <citation type="submission" date="2018-06" db="EMBL/GenBank/DDBJ databases">
        <authorList>
            <person name="Zhirakovskaya E."/>
        </authorList>
    </citation>
    <scope>NUCLEOTIDE SEQUENCE</scope>
</reference>
<accession>A0A3B0TQR6</accession>
<organism evidence="1">
    <name type="scientific">hydrothermal vent metagenome</name>
    <dbReference type="NCBI Taxonomy" id="652676"/>
    <lineage>
        <taxon>unclassified sequences</taxon>
        <taxon>metagenomes</taxon>
        <taxon>ecological metagenomes</taxon>
    </lineage>
</organism>